<evidence type="ECO:0000313" key="2">
    <source>
        <dbReference type="EMBL" id="GAD83749.1"/>
    </source>
</evidence>
<dbReference type="InterPro" id="IPR034660">
    <property type="entry name" value="DinB/YfiT-like"/>
</dbReference>
<dbReference type="EMBL" id="BAFO02000020">
    <property type="protein sequence ID" value="GAD83749.1"/>
    <property type="molecule type" value="Genomic_DNA"/>
</dbReference>
<organism evidence="2 3">
    <name type="scientific">Nocardia asteroides NBRC 15531</name>
    <dbReference type="NCBI Taxonomy" id="1110697"/>
    <lineage>
        <taxon>Bacteria</taxon>
        <taxon>Bacillati</taxon>
        <taxon>Actinomycetota</taxon>
        <taxon>Actinomycetes</taxon>
        <taxon>Mycobacteriales</taxon>
        <taxon>Nocardiaceae</taxon>
        <taxon>Nocardia</taxon>
    </lineage>
</organism>
<dbReference type="STRING" id="1824.SAMN05444423_1011050"/>
<comment type="caution">
    <text evidence="2">The sequence shown here is derived from an EMBL/GenBank/DDBJ whole genome shotgun (WGS) entry which is preliminary data.</text>
</comment>
<sequence>MEPQFDFAPAAHTLGAVVAGIADDQLDAPTPCADTSVRQLLAHVVGLTEAFRQAATKESAGNSAPPSLDDALPAEWRALIPAHLAALTEAWRVPAAWDGDAEAGGVVMPAPVMAMVALDEVTIHAWDLASATGQAVTVDPGYLPILHEFLRDTDPSGTPGLFGPVVAVPDDAPALERLLGLTGRDPGWRLAADRGV</sequence>
<evidence type="ECO:0000313" key="3">
    <source>
        <dbReference type="Proteomes" id="UP000017048"/>
    </source>
</evidence>
<dbReference type="InterPro" id="IPR024344">
    <property type="entry name" value="MDMPI_metal-binding"/>
</dbReference>
<dbReference type="NCBIfam" id="TIGR03083">
    <property type="entry name" value="maleylpyruvate isomerase family mycothiol-dependent enzyme"/>
    <property type="match status" value="1"/>
</dbReference>
<feature type="domain" description="Mycothiol-dependent maleylpyruvate isomerase metal-binding" evidence="1">
    <location>
        <begin position="8"/>
        <end position="129"/>
    </location>
</feature>
<accession>U5EEZ7</accession>
<dbReference type="eggNOG" id="ENOG5032B92">
    <property type="taxonomic scope" value="Bacteria"/>
</dbReference>
<name>U5EEZ7_NOCAS</name>
<dbReference type="Gene3D" id="1.20.120.450">
    <property type="entry name" value="dinb family like domain"/>
    <property type="match status" value="1"/>
</dbReference>
<protein>
    <recommendedName>
        <fullName evidence="1">Mycothiol-dependent maleylpyruvate isomerase metal-binding domain-containing protein</fullName>
    </recommendedName>
</protein>
<dbReference type="RefSeq" id="WP_019049416.1">
    <property type="nucleotide sequence ID" value="NZ_BAFO02000020.1"/>
</dbReference>
<dbReference type="InterPro" id="IPR017520">
    <property type="entry name" value="CHP03086"/>
</dbReference>
<dbReference type="Pfam" id="PF11716">
    <property type="entry name" value="MDMPI_N"/>
    <property type="match status" value="1"/>
</dbReference>
<dbReference type="SUPFAM" id="SSF109854">
    <property type="entry name" value="DinB/YfiT-like putative metalloenzymes"/>
    <property type="match status" value="1"/>
</dbReference>
<dbReference type="InterPro" id="IPR017517">
    <property type="entry name" value="Maleyloyr_isom"/>
</dbReference>
<dbReference type="GO" id="GO:0046872">
    <property type="term" value="F:metal ion binding"/>
    <property type="evidence" value="ECO:0007669"/>
    <property type="project" value="InterPro"/>
</dbReference>
<gene>
    <name evidence="2" type="ORF">NCAST_20_03180</name>
</gene>
<dbReference type="GeneID" id="91513685"/>
<proteinExistence type="predicted"/>
<dbReference type="NCBIfam" id="TIGR03086">
    <property type="entry name" value="TIGR03086 family metal-binding protein"/>
    <property type="match status" value="1"/>
</dbReference>
<dbReference type="Proteomes" id="UP000017048">
    <property type="component" value="Unassembled WGS sequence"/>
</dbReference>
<dbReference type="OrthoDB" id="5185819at2"/>
<keyword evidence="3" id="KW-1185">Reference proteome</keyword>
<evidence type="ECO:0000259" key="1">
    <source>
        <dbReference type="Pfam" id="PF11716"/>
    </source>
</evidence>
<reference evidence="2 3" key="1">
    <citation type="journal article" date="2014" name="BMC Genomics">
        <title>Genome based analysis of type-I polyketide synthase and nonribosomal peptide synthetase gene clusters in seven strains of five representative Nocardia species.</title>
        <authorList>
            <person name="Komaki H."/>
            <person name="Ichikawa N."/>
            <person name="Hosoyama A."/>
            <person name="Takahashi-Nakaguchi A."/>
            <person name="Matsuzawa T."/>
            <person name="Suzuki K."/>
            <person name="Fujita N."/>
            <person name="Gonoi T."/>
        </authorList>
    </citation>
    <scope>NUCLEOTIDE SEQUENCE [LARGE SCALE GENOMIC DNA]</scope>
    <source>
        <strain evidence="2 3">NBRC 15531</strain>
    </source>
</reference>
<dbReference type="AlphaFoldDB" id="U5EEZ7"/>